<feature type="region of interest" description="Disordered" evidence="1">
    <location>
        <begin position="190"/>
        <end position="234"/>
    </location>
</feature>
<accession>A0A835LBY3</accession>
<dbReference type="EMBL" id="JADFTS010000009">
    <property type="protein sequence ID" value="KAF9588820.1"/>
    <property type="molecule type" value="Genomic_DNA"/>
</dbReference>
<feature type="region of interest" description="Disordered" evidence="1">
    <location>
        <begin position="1"/>
        <end position="98"/>
    </location>
</feature>
<sequence length="234" mass="26341">MPPALQDNIDSQLEKGGEILPPNHEVEKKIDNGKRKLEEIEEYDDYEENVEPNYFNKKKQNKLGKGRKTTTNKVKKREKKKRVSKKERAPEPEKPEGMRYFIAQMQGKDIDEWVNTKDITLSDTLKQQNRLYMPNEVVEILREEEKEKDEPFERKKMNHLKCMFWILGINAEEKGVRQTGNSCGGNGGVAFTNEASTSSRGSSEGDGGAFANGANRSSSGPCDGNDSGVGLELA</sequence>
<dbReference type="AlphaFoldDB" id="A0A835LBY3"/>
<name>A0A835LBY3_9MAGN</name>
<proteinExistence type="predicted"/>
<organism evidence="2 3">
    <name type="scientific">Coptis chinensis</name>
    <dbReference type="NCBI Taxonomy" id="261450"/>
    <lineage>
        <taxon>Eukaryota</taxon>
        <taxon>Viridiplantae</taxon>
        <taxon>Streptophyta</taxon>
        <taxon>Embryophyta</taxon>
        <taxon>Tracheophyta</taxon>
        <taxon>Spermatophyta</taxon>
        <taxon>Magnoliopsida</taxon>
        <taxon>Ranunculales</taxon>
        <taxon>Ranunculaceae</taxon>
        <taxon>Coptidoideae</taxon>
        <taxon>Coptis</taxon>
    </lineage>
</organism>
<feature type="compositionally biased region" description="Basic and acidic residues" evidence="1">
    <location>
        <begin position="24"/>
        <end position="38"/>
    </location>
</feature>
<feature type="compositionally biased region" description="Basic and acidic residues" evidence="1">
    <location>
        <begin position="86"/>
        <end position="97"/>
    </location>
</feature>
<protein>
    <submittedName>
        <fullName evidence="2">Uncharacterized protein</fullName>
    </submittedName>
</protein>
<feature type="compositionally biased region" description="Polar residues" evidence="1">
    <location>
        <begin position="193"/>
        <end position="202"/>
    </location>
</feature>
<keyword evidence="3" id="KW-1185">Reference proteome</keyword>
<evidence type="ECO:0000313" key="3">
    <source>
        <dbReference type="Proteomes" id="UP000631114"/>
    </source>
</evidence>
<evidence type="ECO:0000313" key="2">
    <source>
        <dbReference type="EMBL" id="KAF9588820.1"/>
    </source>
</evidence>
<feature type="compositionally biased region" description="Acidic residues" evidence="1">
    <location>
        <begin position="39"/>
        <end position="50"/>
    </location>
</feature>
<comment type="caution">
    <text evidence="2">The sequence shown here is derived from an EMBL/GenBank/DDBJ whole genome shotgun (WGS) entry which is preliminary data.</text>
</comment>
<dbReference type="Proteomes" id="UP000631114">
    <property type="component" value="Unassembled WGS sequence"/>
</dbReference>
<gene>
    <name evidence="2" type="ORF">IFM89_016180</name>
</gene>
<evidence type="ECO:0000256" key="1">
    <source>
        <dbReference type="SAM" id="MobiDB-lite"/>
    </source>
</evidence>
<feature type="compositionally biased region" description="Basic residues" evidence="1">
    <location>
        <begin position="56"/>
        <end position="85"/>
    </location>
</feature>
<reference evidence="2 3" key="1">
    <citation type="submission" date="2020-10" db="EMBL/GenBank/DDBJ databases">
        <title>The Coptis chinensis genome and diversification of protoberbering-type alkaloids.</title>
        <authorList>
            <person name="Wang B."/>
            <person name="Shu S."/>
            <person name="Song C."/>
            <person name="Liu Y."/>
        </authorList>
    </citation>
    <scope>NUCLEOTIDE SEQUENCE [LARGE SCALE GENOMIC DNA]</scope>
    <source>
        <strain evidence="2">HL-2020</strain>
        <tissue evidence="2">Leaf</tissue>
    </source>
</reference>